<keyword evidence="1 3" id="KW-0732">Signal</keyword>
<feature type="coiled-coil region" evidence="2">
    <location>
        <begin position="170"/>
        <end position="225"/>
    </location>
</feature>
<dbReference type="FunFam" id="2.70.70.10:FF:000006">
    <property type="entry name" value="M23 family peptidase"/>
    <property type="match status" value="1"/>
</dbReference>
<evidence type="ECO:0000259" key="5">
    <source>
        <dbReference type="Pfam" id="PF24568"/>
    </source>
</evidence>
<evidence type="ECO:0000256" key="3">
    <source>
        <dbReference type="SAM" id="SignalP"/>
    </source>
</evidence>
<organism evidence="6 7">
    <name type="scientific">Pectinatus cerevisiiphilus</name>
    <dbReference type="NCBI Taxonomy" id="86956"/>
    <lineage>
        <taxon>Bacteria</taxon>
        <taxon>Bacillati</taxon>
        <taxon>Bacillota</taxon>
        <taxon>Negativicutes</taxon>
        <taxon>Selenomonadales</taxon>
        <taxon>Selenomonadaceae</taxon>
        <taxon>Pectinatus</taxon>
    </lineage>
</organism>
<sequence>MFFHKRLWYVLTTTVVLIFFCGSVFAASLQDKLDGLKKQANDKQTEINSAKAKEDTISEQMRTLAEQVDSATAAYNEVKGQLDTTQKKIDENEALLKKTQQNLDKREKILHKRLRDIYMHGQISYIEVLVGADSFSDFLTRMDLIKRIIRYDYDLINGILQEKQVIVNTKKELEDDRSKTEKLTQTAKEKADILQQKKAQQQVLLDKVKNDRATAERAYDELMAASRQVEQMILAYTSSNSDDNAGGGSGQFIWPISGPITSPFGWRTHPIYGTQIFHSGIDIGGDYGEPIHAAADGTVIFTGWISGYGNAVIISHGGNLQTLYGHNQSLNVSEGQHVSQGQVIAFCGSTGNSTGPHSHFEVRKNGEPVNPLNYL</sequence>
<dbReference type="Pfam" id="PF24568">
    <property type="entry name" value="CC_PcsB"/>
    <property type="match status" value="1"/>
</dbReference>
<feature type="domain" description="Peptidoglycan hydrolase PcsB coiled-coil" evidence="5">
    <location>
        <begin position="97"/>
        <end position="165"/>
    </location>
</feature>
<dbReference type="CDD" id="cd12797">
    <property type="entry name" value="M23_peptidase"/>
    <property type="match status" value="1"/>
</dbReference>
<dbReference type="AlphaFoldDB" id="A0A4R3K9E1"/>
<evidence type="ECO:0000313" key="6">
    <source>
        <dbReference type="EMBL" id="TCS79590.1"/>
    </source>
</evidence>
<feature type="coiled-coil region" evidence="2">
    <location>
        <begin position="26"/>
        <end position="109"/>
    </location>
</feature>
<dbReference type="Gene3D" id="2.70.70.10">
    <property type="entry name" value="Glucose Permease (Domain IIA)"/>
    <property type="match status" value="1"/>
</dbReference>
<evidence type="ECO:0000313" key="7">
    <source>
        <dbReference type="Proteomes" id="UP000295188"/>
    </source>
</evidence>
<proteinExistence type="predicted"/>
<dbReference type="SUPFAM" id="SSF51261">
    <property type="entry name" value="Duplicated hybrid motif"/>
    <property type="match status" value="1"/>
</dbReference>
<dbReference type="GO" id="GO:0004222">
    <property type="term" value="F:metalloendopeptidase activity"/>
    <property type="evidence" value="ECO:0007669"/>
    <property type="project" value="TreeGrafter"/>
</dbReference>
<name>A0A4R3K9E1_9FIRM</name>
<gene>
    <name evidence="6" type="ORF">EDC37_1065</name>
</gene>
<evidence type="ECO:0000256" key="1">
    <source>
        <dbReference type="ARBA" id="ARBA00022729"/>
    </source>
</evidence>
<feature type="domain" description="M23ase beta-sheet core" evidence="4">
    <location>
        <begin position="277"/>
        <end position="371"/>
    </location>
</feature>
<dbReference type="InterPro" id="IPR057309">
    <property type="entry name" value="PcsB_CC"/>
</dbReference>
<evidence type="ECO:0000256" key="2">
    <source>
        <dbReference type="SAM" id="Coils"/>
    </source>
</evidence>
<dbReference type="RefSeq" id="WP_132548582.1">
    <property type="nucleotide sequence ID" value="NZ_SMAA01000006.1"/>
</dbReference>
<feature type="chain" id="PRO_5020354902" evidence="3">
    <location>
        <begin position="27"/>
        <end position="375"/>
    </location>
</feature>
<feature type="signal peptide" evidence="3">
    <location>
        <begin position="1"/>
        <end position="26"/>
    </location>
</feature>
<dbReference type="Gene3D" id="6.10.250.3150">
    <property type="match status" value="1"/>
</dbReference>
<dbReference type="InterPro" id="IPR016047">
    <property type="entry name" value="M23ase_b-sheet_dom"/>
</dbReference>
<dbReference type="OrthoDB" id="9809488at2"/>
<dbReference type="Proteomes" id="UP000295188">
    <property type="component" value="Unassembled WGS sequence"/>
</dbReference>
<evidence type="ECO:0000259" key="4">
    <source>
        <dbReference type="Pfam" id="PF01551"/>
    </source>
</evidence>
<keyword evidence="7" id="KW-1185">Reference proteome</keyword>
<keyword evidence="2" id="KW-0175">Coiled coil</keyword>
<dbReference type="InterPro" id="IPR011055">
    <property type="entry name" value="Dup_hybrid_motif"/>
</dbReference>
<dbReference type="InterPro" id="IPR050570">
    <property type="entry name" value="Cell_wall_metabolism_enzyme"/>
</dbReference>
<dbReference type="EMBL" id="SMAA01000006">
    <property type="protein sequence ID" value="TCS79590.1"/>
    <property type="molecule type" value="Genomic_DNA"/>
</dbReference>
<protein>
    <submittedName>
        <fullName evidence="6">Septal ring factor EnvC (AmiA/AmiB activator)</fullName>
    </submittedName>
</protein>
<reference evidence="6 7" key="1">
    <citation type="submission" date="2019-03" db="EMBL/GenBank/DDBJ databases">
        <title>Genomic Encyclopedia of Type Strains, Phase IV (KMG-IV): sequencing the most valuable type-strain genomes for metagenomic binning, comparative biology and taxonomic classification.</title>
        <authorList>
            <person name="Goeker M."/>
        </authorList>
    </citation>
    <scope>NUCLEOTIDE SEQUENCE [LARGE SCALE GENOMIC DNA]</scope>
    <source>
        <strain evidence="6 7">DSM 20467</strain>
    </source>
</reference>
<dbReference type="Pfam" id="PF01551">
    <property type="entry name" value="Peptidase_M23"/>
    <property type="match status" value="1"/>
</dbReference>
<comment type="caution">
    <text evidence="6">The sequence shown here is derived from an EMBL/GenBank/DDBJ whole genome shotgun (WGS) entry which is preliminary data.</text>
</comment>
<accession>A0A4R3K9E1</accession>
<dbReference type="PANTHER" id="PTHR21666:SF270">
    <property type="entry name" value="MUREIN HYDROLASE ACTIVATOR ENVC"/>
    <property type="match status" value="1"/>
</dbReference>
<dbReference type="PANTHER" id="PTHR21666">
    <property type="entry name" value="PEPTIDASE-RELATED"/>
    <property type="match status" value="1"/>
</dbReference>